<keyword evidence="5" id="KW-0411">Iron-sulfur</keyword>
<evidence type="ECO:0000256" key="1">
    <source>
        <dbReference type="ARBA" id="ARBA00008876"/>
    </source>
</evidence>
<dbReference type="GO" id="GO:0046872">
    <property type="term" value="F:metal ion binding"/>
    <property type="evidence" value="ECO:0007669"/>
    <property type="project" value="UniProtKB-KW"/>
</dbReference>
<comment type="similarity">
    <text evidence="1">Belongs to the class-I fumarase family.</text>
</comment>
<organism evidence="8 9">
    <name type="scientific">Methanothermobacter defluvii</name>
    <dbReference type="NCBI Taxonomy" id="49339"/>
    <lineage>
        <taxon>Archaea</taxon>
        <taxon>Methanobacteriati</taxon>
        <taxon>Methanobacteriota</taxon>
        <taxon>Methanomada group</taxon>
        <taxon>Methanobacteria</taxon>
        <taxon>Methanobacteriales</taxon>
        <taxon>Methanobacteriaceae</taxon>
        <taxon>Methanothermobacter</taxon>
    </lineage>
</organism>
<dbReference type="PANTHER" id="PTHR30389:SF17">
    <property type="entry name" value="L(+)-TARTRATE DEHYDRATASE SUBUNIT ALPHA-RELATED"/>
    <property type="match status" value="1"/>
</dbReference>
<keyword evidence="4" id="KW-0408">Iron</keyword>
<dbReference type="Proteomes" id="UP000256864">
    <property type="component" value="Unassembled WGS sequence"/>
</dbReference>
<evidence type="ECO:0000313" key="9">
    <source>
        <dbReference type="Proteomes" id="UP000256864"/>
    </source>
</evidence>
<dbReference type="GO" id="GO:0051539">
    <property type="term" value="F:4 iron, 4 sulfur cluster binding"/>
    <property type="evidence" value="ECO:0007669"/>
    <property type="project" value="UniProtKB-KW"/>
</dbReference>
<keyword evidence="6" id="KW-0456">Lyase</keyword>
<dbReference type="GO" id="GO:0016829">
    <property type="term" value="F:lyase activity"/>
    <property type="evidence" value="ECO:0007669"/>
    <property type="project" value="UniProtKB-KW"/>
</dbReference>
<dbReference type="Pfam" id="PF05681">
    <property type="entry name" value="Fumerase"/>
    <property type="match status" value="1"/>
</dbReference>
<evidence type="ECO:0000256" key="4">
    <source>
        <dbReference type="ARBA" id="ARBA00023004"/>
    </source>
</evidence>
<proteinExistence type="inferred from homology"/>
<dbReference type="InterPro" id="IPR004646">
    <property type="entry name" value="Fe-S_hydro-lyase_TtdA-typ_cat"/>
</dbReference>
<name>A0A371NCS6_9EURY</name>
<keyword evidence="2" id="KW-0004">4Fe-4S</keyword>
<dbReference type="PANTHER" id="PTHR30389">
    <property type="entry name" value="FUMARATE HYDRATASE-RELATED"/>
    <property type="match status" value="1"/>
</dbReference>
<reference evidence="8 9" key="1">
    <citation type="submission" date="2018-07" db="EMBL/GenBank/DDBJ databases">
        <title>Genomic Encyclopedia of Type Strains, Phase IV (KMG-IV): sequencing the most valuable type-strain genomes for metagenomic binning, comparative biology and taxonomic classification.</title>
        <authorList>
            <person name="Goeker M."/>
        </authorList>
    </citation>
    <scope>NUCLEOTIDE SEQUENCE [LARGE SCALE GENOMIC DNA]</scope>
    <source>
        <strain evidence="8 9">DSM 7466</strain>
    </source>
</reference>
<comment type="caution">
    <text evidence="8">The sequence shown here is derived from an EMBL/GenBank/DDBJ whole genome shotgun (WGS) entry which is preliminary data.</text>
</comment>
<dbReference type="NCBIfam" id="NF004885">
    <property type="entry name" value="PRK06246.1"/>
    <property type="match status" value="1"/>
</dbReference>
<evidence type="ECO:0000256" key="6">
    <source>
        <dbReference type="ARBA" id="ARBA00023239"/>
    </source>
</evidence>
<evidence type="ECO:0000256" key="5">
    <source>
        <dbReference type="ARBA" id="ARBA00023014"/>
    </source>
</evidence>
<dbReference type="InterPro" id="IPR051208">
    <property type="entry name" value="Class-I_Fumarase/Tartrate_DH"/>
</dbReference>
<evidence type="ECO:0000259" key="7">
    <source>
        <dbReference type="Pfam" id="PF05681"/>
    </source>
</evidence>
<keyword evidence="9" id="KW-1185">Reference proteome</keyword>
<dbReference type="NCBIfam" id="TIGR00722">
    <property type="entry name" value="ttdA_fumA_fumB"/>
    <property type="match status" value="1"/>
</dbReference>
<evidence type="ECO:0000313" key="8">
    <source>
        <dbReference type="EMBL" id="REE26220.1"/>
    </source>
</evidence>
<evidence type="ECO:0000256" key="3">
    <source>
        <dbReference type="ARBA" id="ARBA00022723"/>
    </source>
</evidence>
<dbReference type="EMBL" id="QREL01000002">
    <property type="protein sequence ID" value="REE26220.1"/>
    <property type="molecule type" value="Genomic_DNA"/>
</dbReference>
<evidence type="ECO:0000256" key="2">
    <source>
        <dbReference type="ARBA" id="ARBA00022485"/>
    </source>
</evidence>
<dbReference type="RefSeq" id="WP_115892556.1">
    <property type="nucleotide sequence ID" value="NZ_QREL01000002.1"/>
</dbReference>
<keyword evidence="3" id="KW-0479">Metal-binding</keyword>
<gene>
    <name evidence="8" type="ORF">C7452_1176</name>
</gene>
<accession>A0A371NCS6</accession>
<sequence length="281" mass="30205">MISRETVEETVCRLFREAVIRIPPDVTLALKKAYLQEEDEIALLNLKAILDNIELAEKMEVPVCQDTGLPIVFVRMGKVEVEDLYEGIAAGVERATAEVPLRPNVVDPLTRENTGTNTGQMIPQIDVEITDTDSLEITVFPKGFGSENNNALLMGLPGDGIEGIKDFVVRTVLEAGGKPCPPVIVGVGIGGSSDLAMKLAKKALLERVGERNPDKKLASLEEDILNSINESGSGPMGMGGKTTALDVKIKTAHTHTAGLPVGVCIQCWAARRATAILRDHM</sequence>
<protein>
    <submittedName>
        <fullName evidence="8">Fumarase class I alpha subunit</fullName>
    </submittedName>
</protein>
<feature type="domain" description="Fe-S hydro-lyase tartrate dehydratase alpha-type catalytic" evidence="7">
    <location>
        <begin position="9"/>
        <end position="275"/>
    </location>
</feature>
<dbReference type="AlphaFoldDB" id="A0A371NCS6"/>